<accession>A0ABU2WFG2</accession>
<reference evidence="3 4" key="1">
    <citation type="submission" date="2023-09" db="EMBL/GenBank/DDBJ databases">
        <authorList>
            <person name="Rey-Velasco X."/>
        </authorList>
    </citation>
    <scope>NUCLEOTIDE SEQUENCE [LARGE SCALE GENOMIC DNA]</scope>
    <source>
        <strain evidence="3 4">W345</strain>
    </source>
</reference>
<organism evidence="3 4">
    <name type="scientific">Banduia mediterranea</name>
    <dbReference type="NCBI Taxonomy" id="3075609"/>
    <lineage>
        <taxon>Bacteria</taxon>
        <taxon>Pseudomonadati</taxon>
        <taxon>Pseudomonadota</taxon>
        <taxon>Gammaproteobacteria</taxon>
        <taxon>Nevskiales</taxon>
        <taxon>Algiphilaceae</taxon>
        <taxon>Banduia</taxon>
    </lineage>
</organism>
<dbReference type="SUPFAM" id="SSF53649">
    <property type="entry name" value="Alkaline phosphatase-like"/>
    <property type="match status" value="1"/>
</dbReference>
<evidence type="ECO:0000313" key="3">
    <source>
        <dbReference type="EMBL" id="MDT0496240.1"/>
    </source>
</evidence>
<feature type="signal peptide" evidence="1">
    <location>
        <begin position="1"/>
        <end position="24"/>
    </location>
</feature>
<evidence type="ECO:0000313" key="4">
    <source>
        <dbReference type="Proteomes" id="UP001254608"/>
    </source>
</evidence>
<gene>
    <name evidence="3" type="ORF">RM530_02515</name>
</gene>
<proteinExistence type="predicted"/>
<evidence type="ECO:0000256" key="1">
    <source>
        <dbReference type="SAM" id="SignalP"/>
    </source>
</evidence>
<dbReference type="Gene3D" id="3.40.720.10">
    <property type="entry name" value="Alkaline Phosphatase, subunit A"/>
    <property type="match status" value="1"/>
</dbReference>
<keyword evidence="1" id="KW-0732">Signal</keyword>
<dbReference type="PANTHER" id="PTHR43108:SF8">
    <property type="entry name" value="SD21168P"/>
    <property type="match status" value="1"/>
</dbReference>
<dbReference type="InterPro" id="IPR000917">
    <property type="entry name" value="Sulfatase_N"/>
</dbReference>
<dbReference type="CDD" id="cd16147">
    <property type="entry name" value="G6S"/>
    <property type="match status" value="1"/>
</dbReference>
<dbReference type="InterPro" id="IPR017850">
    <property type="entry name" value="Alkaline_phosphatase_core_sf"/>
</dbReference>
<dbReference type="RefSeq" id="WP_311363629.1">
    <property type="nucleotide sequence ID" value="NZ_JAVRIC010000002.1"/>
</dbReference>
<sequence>MFSHRRIAPAALALAGLIAPCAVAPVSAATVAKPNVLTIMVDDLDEDMFDLLLENGWLPNIEHYLLEQGTRFDNSFVSDPVCCPSRTTYITGQYVKNHGVLGVTKGVAYWYWDEEADNPENRAMAVQMQRAGYFTGHVGKYLNGYGMYSPAEYTPEGYDQWYGLLDPTTYDMYDYRMNVTRDGNTEIVQYQGYDAAHYQTDVLRDRALDFLAAADQQLRPFFLTVTPVAPHIETISFSSDEALGYKALFREYIRPAPRHECLVSDYVDHEVDASDEVCLRELPDSLAFLEAKPAFNVLGYDKHPRLTELPQTLTEADGDFVALERQHQMRMASMLAVDDLVGGLLSQLEADGRLDNTVVLFTSDNGYFHGEHALDSKLLAYEESIRVPLLLRGPGIAGGARLPDVVINNDLAPTIADYGDAHPIRRGDAYDGRSLRARLEGGRRLARRQFMTEHFIEATAQELAAEYPQFEELTDEAIDYVENLAGIELGSLTDLAYPAFKALRRTDVSGSWLYLQWYANETNGGPWVVDFEELYQLDTDSGQLVNLVPNAENDERLQAQLVSMRQDLDAMKECAGEDCQRIEDRVSPAALRR</sequence>
<protein>
    <submittedName>
        <fullName evidence="3">Sulfatase</fullName>
    </submittedName>
</protein>
<name>A0ABU2WFG2_9GAMM</name>
<comment type="caution">
    <text evidence="3">The sequence shown here is derived from an EMBL/GenBank/DDBJ whole genome shotgun (WGS) entry which is preliminary data.</text>
</comment>
<dbReference type="PANTHER" id="PTHR43108">
    <property type="entry name" value="N-ACETYLGLUCOSAMINE-6-SULFATASE FAMILY MEMBER"/>
    <property type="match status" value="1"/>
</dbReference>
<dbReference type="Pfam" id="PF00884">
    <property type="entry name" value="Sulfatase"/>
    <property type="match status" value="1"/>
</dbReference>
<feature type="chain" id="PRO_5046471613" evidence="1">
    <location>
        <begin position="25"/>
        <end position="593"/>
    </location>
</feature>
<dbReference type="EMBL" id="JAVRIC010000002">
    <property type="protein sequence ID" value="MDT0496240.1"/>
    <property type="molecule type" value="Genomic_DNA"/>
</dbReference>
<evidence type="ECO:0000259" key="2">
    <source>
        <dbReference type="Pfam" id="PF00884"/>
    </source>
</evidence>
<keyword evidence="4" id="KW-1185">Reference proteome</keyword>
<feature type="domain" description="Sulfatase N-terminal" evidence="2">
    <location>
        <begin position="34"/>
        <end position="418"/>
    </location>
</feature>
<dbReference type="Proteomes" id="UP001254608">
    <property type="component" value="Unassembled WGS sequence"/>
</dbReference>